<dbReference type="PRINTS" id="PR01176">
    <property type="entry name" value="GABABRECEPTR"/>
</dbReference>
<dbReference type="InterPro" id="IPR017978">
    <property type="entry name" value="GPCR_3_C"/>
</dbReference>
<feature type="transmembrane region" description="Helical" evidence="10">
    <location>
        <begin position="735"/>
        <end position="756"/>
    </location>
</feature>
<feature type="compositionally biased region" description="Low complexity" evidence="9">
    <location>
        <begin position="119"/>
        <end position="129"/>
    </location>
</feature>
<evidence type="ECO:0000256" key="3">
    <source>
        <dbReference type="ARBA" id="ARBA00022989"/>
    </source>
</evidence>
<evidence type="ECO:0000259" key="11">
    <source>
        <dbReference type="PROSITE" id="PS50259"/>
    </source>
</evidence>
<dbReference type="AlphaFoldDB" id="A0A1Y2GPB0"/>
<dbReference type="GO" id="GO:0007214">
    <property type="term" value="P:gamma-aminobutyric acid signaling pathway"/>
    <property type="evidence" value="ECO:0007669"/>
    <property type="project" value="TreeGrafter"/>
</dbReference>
<dbReference type="Gene3D" id="3.40.50.2300">
    <property type="match status" value="2"/>
</dbReference>
<dbReference type="InterPro" id="IPR002455">
    <property type="entry name" value="GPCR3_GABA-B"/>
</dbReference>
<comment type="caution">
    <text evidence="12">The sequence shown here is derived from an EMBL/GenBank/DDBJ whole genome shotgun (WGS) entry which is preliminary data.</text>
</comment>
<dbReference type="InterPro" id="IPR000337">
    <property type="entry name" value="GPCR_3"/>
</dbReference>
<keyword evidence="13" id="KW-1185">Reference proteome</keyword>
<feature type="transmembrane region" description="Helical" evidence="10">
    <location>
        <begin position="890"/>
        <end position="912"/>
    </location>
</feature>
<dbReference type="EMBL" id="MCFF01000016">
    <property type="protein sequence ID" value="ORZ17487.1"/>
    <property type="molecule type" value="Genomic_DNA"/>
</dbReference>
<feature type="region of interest" description="Disordered" evidence="9">
    <location>
        <begin position="960"/>
        <end position="981"/>
    </location>
</feature>
<dbReference type="Pfam" id="PF01094">
    <property type="entry name" value="ANF_receptor"/>
    <property type="match status" value="1"/>
</dbReference>
<dbReference type="OrthoDB" id="5984008at2759"/>
<dbReference type="PRINTS" id="PR00248">
    <property type="entry name" value="GPCRMGR"/>
</dbReference>
<comment type="subcellular location">
    <subcellularLocation>
        <location evidence="1">Membrane</location>
        <topology evidence="1">Multi-pass membrane protein</topology>
    </subcellularLocation>
</comment>
<dbReference type="Pfam" id="PF00003">
    <property type="entry name" value="7tm_3"/>
    <property type="match status" value="1"/>
</dbReference>
<dbReference type="PROSITE" id="PS50259">
    <property type="entry name" value="G_PROTEIN_RECEP_F3_4"/>
    <property type="match status" value="1"/>
</dbReference>
<accession>A0A1Y2GPB0</accession>
<evidence type="ECO:0000256" key="8">
    <source>
        <dbReference type="ARBA" id="ARBA00023224"/>
    </source>
</evidence>
<dbReference type="PANTHER" id="PTHR10519:SF20">
    <property type="entry name" value="G-PROTEIN COUPLED RECEPTOR 156-RELATED"/>
    <property type="match status" value="1"/>
</dbReference>
<keyword evidence="2 10" id="KW-0812">Transmembrane</keyword>
<dbReference type="CDD" id="cd15047">
    <property type="entry name" value="7tmC_GABA-B-like"/>
    <property type="match status" value="1"/>
</dbReference>
<keyword evidence="5 10" id="KW-0472">Membrane</keyword>
<dbReference type="InterPro" id="IPR028082">
    <property type="entry name" value="Peripla_BP_I"/>
</dbReference>
<feature type="transmembrane region" description="Helical" evidence="10">
    <location>
        <begin position="699"/>
        <end position="723"/>
    </location>
</feature>
<evidence type="ECO:0000256" key="2">
    <source>
        <dbReference type="ARBA" id="ARBA00022692"/>
    </source>
</evidence>
<dbReference type="InParanoid" id="A0A1Y2GPB0"/>
<evidence type="ECO:0000256" key="10">
    <source>
        <dbReference type="SAM" id="Phobius"/>
    </source>
</evidence>
<reference evidence="12 13" key="1">
    <citation type="submission" date="2016-07" db="EMBL/GenBank/DDBJ databases">
        <title>Pervasive Adenine N6-methylation of Active Genes in Fungi.</title>
        <authorList>
            <consortium name="DOE Joint Genome Institute"/>
            <person name="Mondo S.J."/>
            <person name="Dannebaum R.O."/>
            <person name="Kuo R.C."/>
            <person name="Labutti K."/>
            <person name="Haridas S."/>
            <person name="Kuo A."/>
            <person name="Salamov A."/>
            <person name="Ahrendt S.R."/>
            <person name="Lipzen A."/>
            <person name="Sullivan W."/>
            <person name="Andreopoulos W.B."/>
            <person name="Clum A."/>
            <person name="Lindquist E."/>
            <person name="Daum C."/>
            <person name="Ramamoorthy G.K."/>
            <person name="Gryganskyi A."/>
            <person name="Culley D."/>
            <person name="Magnuson J.K."/>
            <person name="James T.Y."/>
            <person name="O'Malley M.A."/>
            <person name="Stajich J.E."/>
            <person name="Spatafora J.W."/>
            <person name="Visel A."/>
            <person name="Grigoriev I.V."/>
        </authorList>
    </citation>
    <scope>NUCLEOTIDE SEQUENCE [LARGE SCALE GENOMIC DNA]</scope>
    <source>
        <strain evidence="12 13">NRRL 3116</strain>
    </source>
</reference>
<dbReference type="GO" id="GO:0038039">
    <property type="term" value="C:G protein-coupled receptor heterodimeric complex"/>
    <property type="evidence" value="ECO:0007669"/>
    <property type="project" value="TreeGrafter"/>
</dbReference>
<evidence type="ECO:0000256" key="6">
    <source>
        <dbReference type="ARBA" id="ARBA00023170"/>
    </source>
</evidence>
<feature type="compositionally biased region" description="Basic residues" evidence="9">
    <location>
        <begin position="100"/>
        <end position="114"/>
    </location>
</feature>
<keyword evidence="4" id="KW-0297">G-protein coupled receptor</keyword>
<dbReference type="InterPro" id="IPR001828">
    <property type="entry name" value="ANF_lig-bd_rcpt"/>
</dbReference>
<protein>
    <submittedName>
        <fullName evidence="12">Periplasmic binding protein-like I</fullName>
    </submittedName>
</protein>
<keyword evidence="7" id="KW-0325">Glycoprotein</keyword>
<keyword evidence="6" id="KW-0675">Receptor</keyword>
<feature type="compositionally biased region" description="Low complexity" evidence="9">
    <location>
        <begin position="174"/>
        <end position="224"/>
    </location>
</feature>
<feature type="region of interest" description="Disordered" evidence="9">
    <location>
        <begin position="163"/>
        <end position="231"/>
    </location>
</feature>
<gene>
    <name evidence="12" type="ORF">BCR41DRAFT_352582</name>
</gene>
<evidence type="ECO:0000256" key="5">
    <source>
        <dbReference type="ARBA" id="ARBA00023136"/>
    </source>
</evidence>
<dbReference type="PANTHER" id="PTHR10519">
    <property type="entry name" value="GABA-B RECEPTOR"/>
    <property type="match status" value="1"/>
</dbReference>
<feature type="transmembrane region" description="Helical" evidence="10">
    <location>
        <begin position="768"/>
        <end position="787"/>
    </location>
</feature>
<dbReference type="Proteomes" id="UP000193648">
    <property type="component" value="Unassembled WGS sequence"/>
</dbReference>
<feature type="transmembrane region" description="Helical" evidence="10">
    <location>
        <begin position="918"/>
        <end position="942"/>
    </location>
</feature>
<evidence type="ECO:0000256" key="4">
    <source>
        <dbReference type="ARBA" id="ARBA00023040"/>
    </source>
</evidence>
<dbReference type="GO" id="GO:0004965">
    <property type="term" value="F:G protein-coupled GABA receptor activity"/>
    <property type="evidence" value="ECO:0007669"/>
    <property type="project" value="InterPro"/>
</dbReference>
<evidence type="ECO:0000256" key="9">
    <source>
        <dbReference type="SAM" id="MobiDB-lite"/>
    </source>
</evidence>
<feature type="domain" description="G-protein coupled receptors family 3 profile" evidence="11">
    <location>
        <begin position="699"/>
        <end position="964"/>
    </location>
</feature>
<keyword evidence="8" id="KW-0807">Transducer</keyword>
<evidence type="ECO:0000256" key="1">
    <source>
        <dbReference type="ARBA" id="ARBA00004141"/>
    </source>
</evidence>
<feature type="transmembrane region" description="Helical" evidence="10">
    <location>
        <begin position="808"/>
        <end position="828"/>
    </location>
</feature>
<name>A0A1Y2GPB0_9FUNG</name>
<sequence>MKFLWTQTCTQMRTKAQTLQKRHSTTIATCLMVASFLAGSLHCCASAQSTYTPSDSWHTSTTHPTASLSHQGNRLTDRRINNALQVPTAAETRLNQYHQQHQHRHRHHRLHRQQQKAPTSTSTDSSSHSLMTAHDDNDKHLLTIMKHSKPPLPERILRLQKRQTHSTPVHMKHLPSPSSPSSSLPPSSPLPSLLPTSSPSAPQPLIAILPLPSQGSSSGPDPSSTASQPQKPISLISSQNGANASQINFPYTPATGARNELTLTPNVTSVEGLVEIRIGVILPYSLPSNLTQQLTYSGTSAIRLAASEINANQLIPGAYVTLVLKDSFNGRDPENSGASQAIFSTVSLLQANGGVSAVIGDVSSALSMQSALLTSRLSIPQCSYSAGSTQLSNKDDYDYFFRTIPTELMFGKVMIDFVASRGWKTIAVLYTGDSLGVGIMDNIVLQAAQKNITVGFKQAFWESGTSLDIDATLNSVKESGQRIILVAAVNEPQIRLMIEAVNKGLVSKNYVWLTINQIAEPMLEENSGLKPSDLNGLFMFDNLLKLNGYEPYERFLDKWAALDPSQYPYAGQRDISSNEPQAYSCMMVIASAFAKVTKGNTTALQALAAGRKGYHLKPLEMNTNYTGPGGPMVFDVNGDMVYANFILYNFQNGKVVPIGTSYSGVFNLTSPPMFFDGSHKTPADLAPLLVLNPKFGSPIGIVIIAVAGVSILFSLLTMLIVVVHRNAQVIKASSPLFCCLELCGFIILYVATIIGLDIPTEFLCMARPLALNLGLVLVVSNIVAKNFRIYRIFHNIYVTKRVIKDSHLLKIVGTIMMGNLIIIISWFIKSPPTLEQIAMPDFTSYWSCDNTSGGSVPFFVLLFVYNGVLLLIATYLAYMNRNVATNYNECRQIAFVVYNILLSGCLALPTVFLPRSQFLIKFFLSTGVFLFGTTFSLLFLFLPKLWELYSQIERTQQQQRQNNCSSAVHGERSTHMGLGPGLSPGSVLESRSAENFIYNMASTWMNSSSNIGVLGPSASSDMMLGSTGAGGGDHSSYGNGNGARSSTYLSYGRKGSAASLEDYKGGGGEDDGNTLKEMHMGYMGVKFQSRFWPLSFISNWRMGRIVLYPTGRYFTCFELGKPETGRTYTYTSVCIHSREPGEYILVVMGTRRYDFLLQVRDEERLMYWYNLFDSYPRPRQGSNGNINTIAYSSSHDMRSIMLPLGDLSMANLAAAANAATANAATESGNASGIASGNATAAVVESQ</sequence>
<dbReference type="GeneID" id="33565825"/>
<dbReference type="STRING" id="64571.A0A1Y2GPB0"/>
<organism evidence="12 13">
    <name type="scientific">Lobosporangium transversale</name>
    <dbReference type="NCBI Taxonomy" id="64571"/>
    <lineage>
        <taxon>Eukaryota</taxon>
        <taxon>Fungi</taxon>
        <taxon>Fungi incertae sedis</taxon>
        <taxon>Mucoromycota</taxon>
        <taxon>Mortierellomycotina</taxon>
        <taxon>Mortierellomycetes</taxon>
        <taxon>Mortierellales</taxon>
        <taxon>Mortierellaceae</taxon>
        <taxon>Lobosporangium</taxon>
    </lineage>
</organism>
<evidence type="ECO:0000313" key="13">
    <source>
        <dbReference type="Proteomes" id="UP000193648"/>
    </source>
</evidence>
<feature type="region of interest" description="Disordered" evidence="9">
    <location>
        <begin position="95"/>
        <end position="133"/>
    </location>
</feature>
<feature type="region of interest" description="Disordered" evidence="9">
    <location>
        <begin position="52"/>
        <end position="73"/>
    </location>
</feature>
<dbReference type="RefSeq" id="XP_021881874.1">
    <property type="nucleotide sequence ID" value="XM_022023981.1"/>
</dbReference>
<keyword evidence="3 10" id="KW-1133">Transmembrane helix</keyword>
<evidence type="ECO:0000313" key="12">
    <source>
        <dbReference type="EMBL" id="ORZ17487.1"/>
    </source>
</evidence>
<dbReference type="SUPFAM" id="SSF53822">
    <property type="entry name" value="Periplasmic binding protein-like I"/>
    <property type="match status" value="1"/>
</dbReference>
<feature type="transmembrane region" description="Helical" evidence="10">
    <location>
        <begin position="856"/>
        <end position="878"/>
    </location>
</feature>
<proteinExistence type="predicted"/>
<evidence type="ECO:0000256" key="7">
    <source>
        <dbReference type="ARBA" id="ARBA00023180"/>
    </source>
</evidence>